<evidence type="ECO:0000313" key="1">
    <source>
        <dbReference type="EMBL" id="EED21052.1"/>
    </source>
</evidence>
<protein>
    <recommendedName>
        <fullName evidence="3">hAT-like transposase RNase-H fold domain-containing protein</fullName>
    </recommendedName>
</protein>
<keyword evidence="2" id="KW-1185">Reference proteome</keyword>
<dbReference type="HOGENOM" id="CLU_2028282_0_0_1"/>
<dbReference type="EMBL" id="EQ962653">
    <property type="protein sequence ID" value="EED21052.1"/>
    <property type="molecule type" value="Genomic_DNA"/>
</dbReference>
<dbReference type="VEuPathDB" id="FungiDB:TSTA_082850"/>
<evidence type="ECO:0008006" key="3">
    <source>
        <dbReference type="Google" id="ProtNLM"/>
    </source>
</evidence>
<accession>B8M1B0</accession>
<reference evidence="2" key="1">
    <citation type="journal article" date="2015" name="Genome Announc.">
        <title>Genome sequence of the AIDS-associated pathogen Penicillium marneffei (ATCC18224) and its near taxonomic relative Talaromyces stipitatus (ATCC10500).</title>
        <authorList>
            <person name="Nierman W.C."/>
            <person name="Fedorova-Abrams N.D."/>
            <person name="Andrianopoulos A."/>
        </authorList>
    </citation>
    <scope>NUCLEOTIDE SEQUENCE [LARGE SCALE GENOMIC DNA]</scope>
    <source>
        <strain evidence="2">ATCC 10500 / CBS 375.48 / QM 6759 / NRRL 1006</strain>
    </source>
</reference>
<name>B8M1B0_TALSN</name>
<sequence>MDSKLIQYNVTTRWNSSYCMLNDAWNAAPQIQEYLKIKHIVGALRCMYDREGKFKDFDTDVANASKSAMRKYDKYYTLIDDSYDILYITMFLDPQFKKLILKYELQDGAKDIITAMQEQLKI</sequence>
<proteinExistence type="predicted"/>
<dbReference type="InParanoid" id="B8M1B0"/>
<dbReference type="PhylomeDB" id="B8M1B0"/>
<gene>
    <name evidence="1" type="ORF">TSTA_082850</name>
</gene>
<dbReference type="OrthoDB" id="2976890at2759"/>
<dbReference type="GeneID" id="8105163"/>
<dbReference type="AlphaFoldDB" id="B8M1B0"/>
<organism evidence="1 2">
    <name type="scientific">Talaromyces stipitatus (strain ATCC 10500 / CBS 375.48 / QM 6759 / NRRL 1006)</name>
    <name type="common">Penicillium stipitatum</name>
    <dbReference type="NCBI Taxonomy" id="441959"/>
    <lineage>
        <taxon>Eukaryota</taxon>
        <taxon>Fungi</taxon>
        <taxon>Dikarya</taxon>
        <taxon>Ascomycota</taxon>
        <taxon>Pezizomycotina</taxon>
        <taxon>Eurotiomycetes</taxon>
        <taxon>Eurotiomycetidae</taxon>
        <taxon>Eurotiales</taxon>
        <taxon>Trichocomaceae</taxon>
        <taxon>Talaromyces</taxon>
        <taxon>Talaromyces sect. Talaromyces</taxon>
    </lineage>
</organism>
<dbReference type="Proteomes" id="UP000001745">
    <property type="component" value="Unassembled WGS sequence"/>
</dbReference>
<dbReference type="RefSeq" id="XP_002478015.1">
    <property type="nucleotide sequence ID" value="XM_002477970.1"/>
</dbReference>
<evidence type="ECO:0000313" key="2">
    <source>
        <dbReference type="Proteomes" id="UP000001745"/>
    </source>
</evidence>